<proteinExistence type="predicted"/>
<comment type="caution">
    <text evidence="1">The sequence shown here is derived from an EMBL/GenBank/DDBJ whole genome shotgun (WGS) entry which is preliminary data.</text>
</comment>
<dbReference type="Proteomes" id="UP001522662">
    <property type="component" value="Unassembled WGS sequence"/>
</dbReference>
<accession>A0ABT0D5F4</accession>
<sequence length="261" mass="29741">MRLRQPPPPSPFTEMLAYRLRTAKRTISTYIQKGTEMNSTHPFTNLTLTDLIKTKLAQGLDLQLMPTQSEQRVAIVSTELARWYIVDPDSREEHEQLLRRQRLIFDAFAESCLKGFRRYFSKVMSTRAIATVGELVVGPSGTEFAGDITMIEYGDGARRYIPFRHAFGITRRQYDWKMVSRRIGGQAGFGERPLTSLIEDASPLVSDPDEKWRISCFDTQGGCWTGTFMASAFENDFDCSMTALPDRNNEVGVFDPFQPVR</sequence>
<evidence type="ECO:0000313" key="2">
    <source>
        <dbReference type="Proteomes" id="UP001522662"/>
    </source>
</evidence>
<protein>
    <submittedName>
        <fullName evidence="1">Uncharacterized protein</fullName>
    </submittedName>
</protein>
<evidence type="ECO:0000313" key="1">
    <source>
        <dbReference type="EMBL" id="MCJ8240639.1"/>
    </source>
</evidence>
<geneLocation type="plasmid" evidence="1">
    <name>unnamed</name>
</geneLocation>
<keyword evidence="1" id="KW-0614">Plasmid</keyword>
<dbReference type="EMBL" id="JALAYX010000007">
    <property type="protein sequence ID" value="MCJ8240639.1"/>
    <property type="molecule type" value="Genomic_DNA"/>
</dbReference>
<gene>
    <name evidence="1" type="ORF">MKJ03_20085</name>
</gene>
<dbReference type="RefSeq" id="WP_245137960.1">
    <property type="nucleotide sequence ID" value="NZ_CP128477.1"/>
</dbReference>
<name>A0ABT0D5F4_9HYPH</name>
<reference evidence="1 2" key="1">
    <citation type="submission" date="2022-03" db="EMBL/GenBank/DDBJ databases">
        <title>Rhizobium SSM4.3 sp. nov., isolated from Sediment (Gouqi Island).</title>
        <authorList>
            <person name="Chen G."/>
        </authorList>
    </citation>
    <scope>NUCLEOTIDE SEQUENCE [LARGE SCALE GENOMIC DNA]</scope>
    <source>
        <strain evidence="1 2">SSM4.3</strain>
        <plasmid evidence="1">unnamed</plasmid>
    </source>
</reference>
<organism evidence="1 2">
    <name type="scientific">Peteryoungia algae</name>
    <dbReference type="NCBI Taxonomy" id="2919917"/>
    <lineage>
        <taxon>Bacteria</taxon>
        <taxon>Pseudomonadati</taxon>
        <taxon>Pseudomonadota</taxon>
        <taxon>Alphaproteobacteria</taxon>
        <taxon>Hyphomicrobiales</taxon>
        <taxon>Rhizobiaceae</taxon>
        <taxon>Peteryoungia</taxon>
    </lineage>
</organism>
<keyword evidence="2" id="KW-1185">Reference proteome</keyword>